<name>A0A7J6UFV1_PEROL</name>
<dbReference type="Proteomes" id="UP000574390">
    <property type="component" value="Unassembled WGS sequence"/>
</dbReference>
<comment type="caution">
    <text evidence="1">The sequence shown here is derived from an EMBL/GenBank/DDBJ whole genome shotgun (WGS) entry which is preliminary data.</text>
</comment>
<proteinExistence type="predicted"/>
<sequence>MPLRVRPANLILKLLRQSLSMPTQVVDIPLATEAIHAALRPGSPPGVFTQLVTLGMRLGAPKTVAAVALDRLPSSLSFRDQAELIRQLMLDGMQFHVERILCRAVECVSSGDAPKDILCVLSALVKTNSERVDDFLHLLIERRVLVEWEVPALCKLIALSGPRAHTRTIAELLIVTYLDKTPPDAQQEALGRVLRTLAEVKSLGGGFMLLLHANLFVLALSRSYVDSESR</sequence>
<dbReference type="EMBL" id="JABANM010000358">
    <property type="protein sequence ID" value="KAF4756104.1"/>
    <property type="molecule type" value="Genomic_DNA"/>
</dbReference>
<organism evidence="1 2">
    <name type="scientific">Perkinsus olseni</name>
    <name type="common">Perkinsus atlanticus</name>
    <dbReference type="NCBI Taxonomy" id="32597"/>
    <lineage>
        <taxon>Eukaryota</taxon>
        <taxon>Sar</taxon>
        <taxon>Alveolata</taxon>
        <taxon>Perkinsozoa</taxon>
        <taxon>Perkinsea</taxon>
        <taxon>Perkinsida</taxon>
        <taxon>Perkinsidae</taxon>
        <taxon>Perkinsus</taxon>
    </lineage>
</organism>
<dbReference type="AlphaFoldDB" id="A0A7J6UFV1"/>
<accession>A0A7J6UFV1</accession>
<evidence type="ECO:0000313" key="1">
    <source>
        <dbReference type="EMBL" id="KAF4756104.1"/>
    </source>
</evidence>
<protein>
    <submittedName>
        <fullName evidence="1">Uncharacterized protein</fullName>
    </submittedName>
</protein>
<evidence type="ECO:0000313" key="2">
    <source>
        <dbReference type="Proteomes" id="UP000574390"/>
    </source>
</evidence>
<reference evidence="1 2" key="1">
    <citation type="submission" date="2020-04" db="EMBL/GenBank/DDBJ databases">
        <title>Perkinsus olseni comparative genomics.</title>
        <authorList>
            <person name="Bogema D.R."/>
        </authorList>
    </citation>
    <scope>NUCLEOTIDE SEQUENCE [LARGE SCALE GENOMIC DNA]</scope>
    <source>
        <strain evidence="1">ATCC PRA-205</strain>
    </source>
</reference>
<gene>
    <name evidence="1" type="ORF">FOZ62_031050</name>
</gene>